<evidence type="ECO:0000313" key="3">
    <source>
        <dbReference type="Proteomes" id="UP000092671"/>
    </source>
</evidence>
<comment type="caution">
    <text evidence="2">The sequence shown here is derived from an EMBL/GenBank/DDBJ whole genome shotgun (WGS) entry which is preliminary data.</text>
</comment>
<proteinExistence type="predicted"/>
<evidence type="ECO:0000313" key="2">
    <source>
        <dbReference type="EMBL" id="OBX50607.1"/>
    </source>
</evidence>
<feature type="transmembrane region" description="Helical" evidence="1">
    <location>
        <begin position="12"/>
        <end position="35"/>
    </location>
</feature>
<feature type="transmembrane region" description="Helical" evidence="1">
    <location>
        <begin position="47"/>
        <end position="72"/>
    </location>
</feature>
<feature type="transmembrane region" description="Helical" evidence="1">
    <location>
        <begin position="84"/>
        <end position="104"/>
    </location>
</feature>
<dbReference type="AlphaFoldDB" id="A0A1B8PJ66"/>
<dbReference type="Proteomes" id="UP000092671">
    <property type="component" value="Unassembled WGS sequence"/>
</dbReference>
<evidence type="ECO:0000256" key="1">
    <source>
        <dbReference type="SAM" id="Phobius"/>
    </source>
</evidence>
<protein>
    <submittedName>
        <fullName evidence="2">Uncharacterized protein</fullName>
    </submittedName>
</protein>
<organism evidence="2 3">
    <name type="scientific">Moraxella nonliquefaciens</name>
    <dbReference type="NCBI Taxonomy" id="478"/>
    <lineage>
        <taxon>Bacteria</taxon>
        <taxon>Pseudomonadati</taxon>
        <taxon>Pseudomonadota</taxon>
        <taxon>Gammaproteobacteria</taxon>
        <taxon>Moraxellales</taxon>
        <taxon>Moraxellaceae</taxon>
        <taxon>Moraxella</taxon>
    </lineage>
</organism>
<keyword evidence="1" id="KW-1133">Transmembrane helix</keyword>
<dbReference type="RefSeq" id="WP_066893285.1">
    <property type="nucleotide sequence ID" value="NZ_LZDN01000013.1"/>
</dbReference>
<gene>
    <name evidence="2" type="ORF">A9Z60_09255</name>
</gene>
<keyword evidence="1" id="KW-0812">Transmembrane</keyword>
<dbReference type="OrthoDB" id="6659807at2"/>
<sequence length="105" mass="11203">MSKSQNHKSTNLVPIGVTIGLGVFALVLALAGYGFRLLAGHEMGAVIRHASVVVSFFMIVIPALFMGGAKLLNRFHGTNIQTRNAITLGYLTSVVAILTIMGRYS</sequence>
<name>A0A1B8PJ66_MORNO</name>
<keyword evidence="1" id="KW-0472">Membrane</keyword>
<dbReference type="EMBL" id="LZDN01000013">
    <property type="protein sequence ID" value="OBX50607.1"/>
    <property type="molecule type" value="Genomic_DNA"/>
</dbReference>
<accession>A0A1B8PJ66</accession>
<reference evidence="2 3" key="1">
    <citation type="submission" date="2016-06" db="EMBL/GenBank/DDBJ databases">
        <title>Draft genome of Moraxella nonliquefaciens CCUG 60284.</title>
        <authorList>
            <person name="Salva-Serra F."/>
            <person name="Engstrom-Jakobsson H."/>
            <person name="Thorell K."/>
            <person name="Gonzales-Siles L."/>
            <person name="Karlsson R."/>
            <person name="Boulund F."/>
            <person name="Engstrand L."/>
            <person name="Kristiansson E."/>
            <person name="Moore E."/>
        </authorList>
    </citation>
    <scope>NUCLEOTIDE SEQUENCE [LARGE SCALE GENOMIC DNA]</scope>
    <source>
        <strain evidence="2 3">CCUG 60284</strain>
    </source>
</reference>